<comment type="caution">
    <text evidence="2">The sequence shown here is derived from an EMBL/GenBank/DDBJ whole genome shotgun (WGS) entry which is preliminary data.</text>
</comment>
<evidence type="ECO:0000313" key="2">
    <source>
        <dbReference type="EMBL" id="GJU09616.1"/>
    </source>
</evidence>
<keyword evidence="3" id="KW-1185">Reference proteome</keyword>
<dbReference type="EMBL" id="BQNB010021743">
    <property type="protein sequence ID" value="GJU09616.1"/>
    <property type="molecule type" value="Genomic_DNA"/>
</dbReference>
<proteinExistence type="predicted"/>
<dbReference type="Proteomes" id="UP001151760">
    <property type="component" value="Unassembled WGS sequence"/>
</dbReference>
<feature type="compositionally biased region" description="Acidic residues" evidence="1">
    <location>
        <begin position="111"/>
        <end position="130"/>
    </location>
</feature>
<protein>
    <submittedName>
        <fullName evidence="2">Uncharacterized protein</fullName>
    </submittedName>
</protein>
<sequence length="472" mass="51673">MSDSEHSTVTYTSVSEDDLYMGSPGVEVPIFEVPPSPDYIPGPEGPPSPDYVPGPEEPEQAPPSPIYVPFVPEPVYPEFLPVDDEVFPAEEQPLPAADSPTHQSPGYIPESDPEEDLEEDDEEDPEEDPADYPADRGDDDDDAEDEHLAPAEPAAVAYSADQDPYIAYRVTARMSIRTQAPAPFLSEEVAERVLALPTPPPSSLSPYSSPLPQIPSPPLPIPSPISPTYVERSLGSRAAGIRQRDALPSHVHETEMPDMCLPLRKRPCRTTPGPGYEVGESSAAGTARQVGPTTARADLYGFADMLEAAPGRRMSRELGYGIRDTWDDLVGAIQEIAPTTLEGVNQRVIELSSTVDQEDEIIYSQLDDARLSRAAWAQSMDACDQTHSEGILLRTTVMTQQSEIVELRAADQRRQTVISELLKADYRRQRQLVEALKIVKSLKTQMIELQRQQGPAKDPAEPELPEEASSSS</sequence>
<gene>
    <name evidence="2" type="ORF">Tco_1132012</name>
</gene>
<feature type="compositionally biased region" description="Pro residues" evidence="1">
    <location>
        <begin position="60"/>
        <end position="75"/>
    </location>
</feature>
<feature type="compositionally biased region" description="Pro residues" evidence="1">
    <location>
        <begin position="32"/>
        <end position="52"/>
    </location>
</feature>
<feature type="region of interest" description="Disordered" evidence="1">
    <location>
        <begin position="449"/>
        <end position="472"/>
    </location>
</feature>
<accession>A0ABQ5JBC1</accession>
<feature type="compositionally biased region" description="Low complexity" evidence="1">
    <location>
        <begin position="150"/>
        <end position="160"/>
    </location>
</feature>
<name>A0ABQ5JBC1_9ASTR</name>
<evidence type="ECO:0000256" key="1">
    <source>
        <dbReference type="SAM" id="MobiDB-lite"/>
    </source>
</evidence>
<reference evidence="2" key="2">
    <citation type="submission" date="2022-01" db="EMBL/GenBank/DDBJ databases">
        <authorList>
            <person name="Yamashiro T."/>
            <person name="Shiraishi A."/>
            <person name="Satake H."/>
            <person name="Nakayama K."/>
        </authorList>
    </citation>
    <scope>NUCLEOTIDE SEQUENCE</scope>
</reference>
<organism evidence="2 3">
    <name type="scientific">Tanacetum coccineum</name>
    <dbReference type="NCBI Taxonomy" id="301880"/>
    <lineage>
        <taxon>Eukaryota</taxon>
        <taxon>Viridiplantae</taxon>
        <taxon>Streptophyta</taxon>
        <taxon>Embryophyta</taxon>
        <taxon>Tracheophyta</taxon>
        <taxon>Spermatophyta</taxon>
        <taxon>Magnoliopsida</taxon>
        <taxon>eudicotyledons</taxon>
        <taxon>Gunneridae</taxon>
        <taxon>Pentapetalae</taxon>
        <taxon>asterids</taxon>
        <taxon>campanulids</taxon>
        <taxon>Asterales</taxon>
        <taxon>Asteraceae</taxon>
        <taxon>Asteroideae</taxon>
        <taxon>Anthemideae</taxon>
        <taxon>Anthemidinae</taxon>
        <taxon>Tanacetum</taxon>
    </lineage>
</organism>
<reference evidence="2" key="1">
    <citation type="journal article" date="2022" name="Int. J. Mol. Sci.">
        <title>Draft Genome of Tanacetum Coccineum: Genomic Comparison of Closely Related Tanacetum-Family Plants.</title>
        <authorList>
            <person name="Yamashiro T."/>
            <person name="Shiraishi A."/>
            <person name="Nakayama K."/>
            <person name="Satake H."/>
        </authorList>
    </citation>
    <scope>NUCLEOTIDE SEQUENCE</scope>
</reference>
<feature type="region of interest" description="Disordered" evidence="1">
    <location>
        <begin position="1"/>
        <end position="162"/>
    </location>
</feature>
<evidence type="ECO:0000313" key="3">
    <source>
        <dbReference type="Proteomes" id="UP001151760"/>
    </source>
</evidence>